<gene>
    <name evidence="6" type="ORF">GCM10023235_50720</name>
</gene>
<reference evidence="7" key="1">
    <citation type="journal article" date="2019" name="Int. J. Syst. Evol. Microbiol.">
        <title>The Global Catalogue of Microorganisms (GCM) 10K type strain sequencing project: providing services to taxonomists for standard genome sequencing and annotation.</title>
        <authorList>
            <consortium name="The Broad Institute Genomics Platform"/>
            <consortium name="The Broad Institute Genome Sequencing Center for Infectious Disease"/>
            <person name="Wu L."/>
            <person name="Ma J."/>
        </authorList>
    </citation>
    <scope>NUCLEOTIDE SEQUENCE [LARGE SCALE GENOMIC DNA]</scope>
    <source>
        <strain evidence="7">JCM 13006</strain>
    </source>
</reference>
<dbReference type="Gene3D" id="1.10.1740.10">
    <property type="match status" value="1"/>
</dbReference>
<dbReference type="RefSeq" id="WP_345699175.1">
    <property type="nucleotide sequence ID" value="NZ_BAABIS010000001.1"/>
</dbReference>
<evidence type="ECO:0000256" key="1">
    <source>
        <dbReference type="ARBA" id="ARBA00023015"/>
    </source>
</evidence>
<dbReference type="PANTHER" id="PTHR43133:SF8">
    <property type="entry name" value="RNA POLYMERASE SIGMA FACTOR HI_1459-RELATED"/>
    <property type="match status" value="1"/>
</dbReference>
<dbReference type="EMBL" id="BAABIS010000001">
    <property type="protein sequence ID" value="GAA4866176.1"/>
    <property type="molecule type" value="Genomic_DNA"/>
</dbReference>
<dbReference type="PANTHER" id="PTHR43133">
    <property type="entry name" value="RNA POLYMERASE ECF-TYPE SIGMA FACTO"/>
    <property type="match status" value="1"/>
</dbReference>
<dbReference type="SUPFAM" id="SSF88946">
    <property type="entry name" value="Sigma2 domain of RNA polymerase sigma factors"/>
    <property type="match status" value="1"/>
</dbReference>
<evidence type="ECO:0000313" key="7">
    <source>
        <dbReference type="Proteomes" id="UP001501752"/>
    </source>
</evidence>
<sequence length="201" mass="22153">MNATDFDQLYRDHKAAVTRHIERRLFTPDRHLAEDLTADTFLTVWRKLEAGLVVEHPRAFLYLSADRTIAEHFRRRSSGEQAMDFGATNTTEAASGAADTPHLAGLFAELEEAREVLTNAAATYRAAYRRHNMALANLSGSKSVAARARSRARVESTEQCRQVALAAFQRAGEVLREAREAWNTGAGELSGLGLQVLAGAR</sequence>
<organism evidence="6 7">
    <name type="scientific">Kitasatospora terrestris</name>
    <dbReference type="NCBI Taxonomy" id="258051"/>
    <lineage>
        <taxon>Bacteria</taxon>
        <taxon>Bacillati</taxon>
        <taxon>Actinomycetota</taxon>
        <taxon>Actinomycetes</taxon>
        <taxon>Kitasatosporales</taxon>
        <taxon>Streptomycetaceae</taxon>
        <taxon>Kitasatospora</taxon>
    </lineage>
</organism>
<name>A0ABP9E393_9ACTN</name>
<dbReference type="InterPro" id="IPR007627">
    <property type="entry name" value="RNA_pol_sigma70_r2"/>
</dbReference>
<comment type="caution">
    <text evidence="6">The sequence shown here is derived from an EMBL/GenBank/DDBJ whole genome shotgun (WGS) entry which is preliminary data.</text>
</comment>
<accession>A0ABP9E393</accession>
<evidence type="ECO:0000313" key="6">
    <source>
        <dbReference type="EMBL" id="GAA4866176.1"/>
    </source>
</evidence>
<dbReference type="Proteomes" id="UP001501752">
    <property type="component" value="Unassembled WGS sequence"/>
</dbReference>
<keyword evidence="2" id="KW-0731">Sigma factor</keyword>
<dbReference type="InterPro" id="IPR013325">
    <property type="entry name" value="RNA_pol_sigma_r2"/>
</dbReference>
<evidence type="ECO:0000256" key="2">
    <source>
        <dbReference type="ARBA" id="ARBA00023082"/>
    </source>
</evidence>
<evidence type="ECO:0000259" key="5">
    <source>
        <dbReference type="Pfam" id="PF04542"/>
    </source>
</evidence>
<keyword evidence="7" id="KW-1185">Reference proteome</keyword>
<dbReference type="Pfam" id="PF04542">
    <property type="entry name" value="Sigma70_r2"/>
    <property type="match status" value="1"/>
</dbReference>
<proteinExistence type="predicted"/>
<keyword evidence="3" id="KW-0238">DNA-binding</keyword>
<dbReference type="InterPro" id="IPR039425">
    <property type="entry name" value="RNA_pol_sigma-70-like"/>
</dbReference>
<evidence type="ECO:0000256" key="4">
    <source>
        <dbReference type="ARBA" id="ARBA00023163"/>
    </source>
</evidence>
<protein>
    <recommendedName>
        <fullName evidence="5">RNA polymerase sigma-70 region 2 domain-containing protein</fullName>
    </recommendedName>
</protein>
<evidence type="ECO:0000256" key="3">
    <source>
        <dbReference type="ARBA" id="ARBA00023125"/>
    </source>
</evidence>
<keyword evidence="4" id="KW-0804">Transcription</keyword>
<keyword evidence="1" id="KW-0805">Transcription regulation</keyword>
<feature type="domain" description="RNA polymerase sigma-70 region 2" evidence="5">
    <location>
        <begin position="9"/>
        <end position="77"/>
    </location>
</feature>